<dbReference type="Pfam" id="PF01947">
    <property type="entry name" value="Rv2949c-like"/>
    <property type="match status" value="1"/>
</dbReference>
<comment type="caution">
    <text evidence="1">The sequence shown here is derived from an EMBL/GenBank/DDBJ whole genome shotgun (WGS) entry which is preliminary data.</text>
</comment>
<evidence type="ECO:0000313" key="1">
    <source>
        <dbReference type="EMBL" id="NNH68838.1"/>
    </source>
</evidence>
<organism evidence="1 2">
    <name type="scientific">Nocardia uniformis</name>
    <dbReference type="NCBI Taxonomy" id="53432"/>
    <lineage>
        <taxon>Bacteria</taxon>
        <taxon>Bacillati</taxon>
        <taxon>Actinomycetota</taxon>
        <taxon>Actinomycetes</taxon>
        <taxon>Mycobacteriales</taxon>
        <taxon>Nocardiaceae</taxon>
        <taxon>Nocardia</taxon>
    </lineage>
</organism>
<evidence type="ECO:0000313" key="2">
    <source>
        <dbReference type="Proteomes" id="UP000586827"/>
    </source>
</evidence>
<dbReference type="SUPFAM" id="SSF64288">
    <property type="entry name" value="Chorismate lyase-like"/>
    <property type="match status" value="1"/>
</dbReference>
<reference evidence="1 2" key="1">
    <citation type="submission" date="2020-05" db="EMBL/GenBank/DDBJ databases">
        <title>MicrobeNet Type strains.</title>
        <authorList>
            <person name="Nicholson A.C."/>
        </authorList>
    </citation>
    <scope>NUCLEOTIDE SEQUENCE [LARGE SCALE GENOMIC DNA]</scope>
    <source>
        <strain evidence="1 2">JCM 3224</strain>
    </source>
</reference>
<dbReference type="Gene3D" id="3.40.1410.10">
    <property type="entry name" value="Chorismate lyase-like"/>
    <property type="match status" value="1"/>
</dbReference>
<dbReference type="EMBL" id="JABELX010000001">
    <property type="protein sequence ID" value="NNH68838.1"/>
    <property type="molecule type" value="Genomic_DNA"/>
</dbReference>
<gene>
    <name evidence="1" type="ORF">HLB23_02930</name>
</gene>
<dbReference type="InterPro" id="IPR002800">
    <property type="entry name" value="Rv2949c-like"/>
</dbReference>
<proteinExistence type="predicted"/>
<name>A0A849BUV5_9NOCA</name>
<accession>A0A849BUV5</accession>
<sequence length="178" mass="20042">MLTEVSAEALVHKHFHATYARPPSWRDLSVTTLTPYHRSMLLTDGTVTRTLEAFVLEQVDARCIRQYEQPAGAVEDGWLDVAPAERILVRHVDLIGSRSETRYARAESLIALDRLPPAFTAALTTEPEGIGAALQAAAAESYRELLFYGRPDDAVCARCYRIFIAHKPAFVIREWFLR</sequence>
<dbReference type="RefSeq" id="WP_169815180.1">
    <property type="nucleotide sequence ID" value="NZ_JABELX010000001.1"/>
</dbReference>
<dbReference type="Proteomes" id="UP000586827">
    <property type="component" value="Unassembled WGS sequence"/>
</dbReference>
<protein>
    <submittedName>
        <fullName evidence="1">DUF98 domain-containing protein</fullName>
    </submittedName>
</protein>
<dbReference type="InterPro" id="IPR028978">
    <property type="entry name" value="Chorismate_lyase_/UTRA_dom_sf"/>
</dbReference>
<dbReference type="AlphaFoldDB" id="A0A849BUV5"/>
<keyword evidence="2" id="KW-1185">Reference proteome</keyword>